<dbReference type="Proteomes" id="UP000586827">
    <property type="component" value="Unassembled WGS sequence"/>
</dbReference>
<keyword evidence="1" id="KW-0812">Transmembrane</keyword>
<dbReference type="EMBL" id="JABELX010000008">
    <property type="protein sequence ID" value="NNH72802.1"/>
    <property type="molecule type" value="Genomic_DNA"/>
</dbReference>
<reference evidence="2 3" key="1">
    <citation type="submission" date="2020-05" db="EMBL/GenBank/DDBJ databases">
        <title>MicrobeNet Type strains.</title>
        <authorList>
            <person name="Nicholson A.C."/>
        </authorList>
    </citation>
    <scope>NUCLEOTIDE SEQUENCE [LARGE SCALE GENOMIC DNA]</scope>
    <source>
        <strain evidence="2 3">JCM 3224</strain>
    </source>
</reference>
<keyword evidence="3" id="KW-1185">Reference proteome</keyword>
<name>A0A849C264_9NOCA</name>
<evidence type="ECO:0000313" key="3">
    <source>
        <dbReference type="Proteomes" id="UP000586827"/>
    </source>
</evidence>
<accession>A0A849C264</accession>
<dbReference type="Gene3D" id="3.20.20.70">
    <property type="entry name" value="Aldolase class I"/>
    <property type="match status" value="1"/>
</dbReference>
<comment type="caution">
    <text evidence="2">The sequence shown here is derived from an EMBL/GenBank/DDBJ whole genome shotgun (WGS) entry which is preliminary data.</text>
</comment>
<organism evidence="2 3">
    <name type="scientific">Nocardia uniformis</name>
    <dbReference type="NCBI Taxonomy" id="53432"/>
    <lineage>
        <taxon>Bacteria</taxon>
        <taxon>Bacillati</taxon>
        <taxon>Actinomycetota</taxon>
        <taxon>Actinomycetes</taxon>
        <taxon>Mycobacteriales</taxon>
        <taxon>Nocardiaceae</taxon>
        <taxon>Nocardia</taxon>
    </lineage>
</organism>
<proteinExistence type="predicted"/>
<dbReference type="RefSeq" id="WP_067524024.1">
    <property type="nucleotide sequence ID" value="NZ_JABELX010000008.1"/>
</dbReference>
<keyword evidence="1" id="KW-0472">Membrane</keyword>
<gene>
    <name evidence="2" type="ORF">HLB23_23560</name>
</gene>
<dbReference type="AlphaFoldDB" id="A0A849C264"/>
<protein>
    <submittedName>
        <fullName evidence="2">Uncharacterized protein</fullName>
    </submittedName>
</protein>
<evidence type="ECO:0000256" key="1">
    <source>
        <dbReference type="SAM" id="Phobius"/>
    </source>
</evidence>
<evidence type="ECO:0000313" key="2">
    <source>
        <dbReference type="EMBL" id="NNH72802.1"/>
    </source>
</evidence>
<dbReference type="InterPro" id="IPR013785">
    <property type="entry name" value="Aldolase_TIM"/>
</dbReference>
<sequence>MTGYSNGQQQGPESHVTAVIEVGGLLLSLPVIFYSCRIFFVRRVNEQGVPCTVRDTRGQEIAAACGQLAAEG</sequence>
<keyword evidence="1" id="KW-1133">Transmembrane helix</keyword>
<feature type="transmembrane region" description="Helical" evidence="1">
    <location>
        <begin position="15"/>
        <end position="34"/>
    </location>
</feature>